<dbReference type="Proteomes" id="UP000823388">
    <property type="component" value="Chromosome 2N"/>
</dbReference>
<protein>
    <submittedName>
        <fullName evidence="2">Uncharacterized protein</fullName>
    </submittedName>
</protein>
<proteinExistence type="predicted"/>
<evidence type="ECO:0000313" key="2">
    <source>
        <dbReference type="EMBL" id="KAG2638153.1"/>
    </source>
</evidence>
<name>A0A8T0W0M6_PANVG</name>
<reference evidence="2" key="1">
    <citation type="submission" date="2020-05" db="EMBL/GenBank/DDBJ databases">
        <title>WGS assembly of Panicum virgatum.</title>
        <authorList>
            <person name="Lovell J.T."/>
            <person name="Jenkins J."/>
            <person name="Shu S."/>
            <person name="Juenger T.E."/>
            <person name="Schmutz J."/>
        </authorList>
    </citation>
    <scope>NUCLEOTIDE SEQUENCE</scope>
    <source>
        <strain evidence="2">AP13</strain>
    </source>
</reference>
<gene>
    <name evidence="2" type="ORF">PVAP13_2NG574420</name>
</gene>
<accession>A0A8T0W0M6</accession>
<sequence length="68" mass="7958">MERGAETKLVESKEEKEREGKLIEEKEEDGRAIRGGQLLRFRDMMVPEFLNAMRVNIEAGYRKSTSRK</sequence>
<dbReference type="AlphaFoldDB" id="A0A8T0W0M6"/>
<evidence type="ECO:0000256" key="1">
    <source>
        <dbReference type="SAM" id="MobiDB-lite"/>
    </source>
</evidence>
<organism evidence="2 3">
    <name type="scientific">Panicum virgatum</name>
    <name type="common">Blackwell switchgrass</name>
    <dbReference type="NCBI Taxonomy" id="38727"/>
    <lineage>
        <taxon>Eukaryota</taxon>
        <taxon>Viridiplantae</taxon>
        <taxon>Streptophyta</taxon>
        <taxon>Embryophyta</taxon>
        <taxon>Tracheophyta</taxon>
        <taxon>Spermatophyta</taxon>
        <taxon>Magnoliopsida</taxon>
        <taxon>Liliopsida</taxon>
        <taxon>Poales</taxon>
        <taxon>Poaceae</taxon>
        <taxon>PACMAD clade</taxon>
        <taxon>Panicoideae</taxon>
        <taxon>Panicodae</taxon>
        <taxon>Paniceae</taxon>
        <taxon>Panicinae</taxon>
        <taxon>Panicum</taxon>
        <taxon>Panicum sect. Hiantes</taxon>
    </lineage>
</organism>
<evidence type="ECO:0000313" key="3">
    <source>
        <dbReference type="Proteomes" id="UP000823388"/>
    </source>
</evidence>
<comment type="caution">
    <text evidence="2">The sequence shown here is derived from an EMBL/GenBank/DDBJ whole genome shotgun (WGS) entry which is preliminary data.</text>
</comment>
<dbReference type="EMBL" id="CM029040">
    <property type="protein sequence ID" value="KAG2638153.1"/>
    <property type="molecule type" value="Genomic_DNA"/>
</dbReference>
<feature type="region of interest" description="Disordered" evidence="1">
    <location>
        <begin position="1"/>
        <end position="22"/>
    </location>
</feature>
<keyword evidence="3" id="KW-1185">Reference proteome</keyword>